<sequence>MWNSCKQKFKEIRGCKRIYIQTYIEEFLKKSNKNISNDRVPNCPFMKIFLWQKIPTFMYTDFPVMLSAENIFCYQTGHVIIKKKLKIRGTYAILSHGGLPYILHQIQILLFQMFQNLDISSEDEINRDLDLDDKEEIESHATRETENSQKQLIPIMIFTLLILKKKMSREKDLIVIPENMVNIRIEDLKFCYIYLFISMNALRAIKKPFLLNSKTDRQIGTVLKRAKKKCWAAATFGRGYFRRPCGGQPNERPLYGRPCADRSPTKRSATPLILLNYKTFILTQLNCDQFEKKCINFVQQFNQTSNIEKEQREINRSITI</sequence>
<organism evidence="1 2">
    <name type="scientific">Brachionus plicatilis</name>
    <name type="common">Marine rotifer</name>
    <name type="synonym">Brachionus muelleri</name>
    <dbReference type="NCBI Taxonomy" id="10195"/>
    <lineage>
        <taxon>Eukaryota</taxon>
        <taxon>Metazoa</taxon>
        <taxon>Spiralia</taxon>
        <taxon>Gnathifera</taxon>
        <taxon>Rotifera</taxon>
        <taxon>Eurotatoria</taxon>
        <taxon>Monogononta</taxon>
        <taxon>Pseudotrocha</taxon>
        <taxon>Ploima</taxon>
        <taxon>Brachionidae</taxon>
        <taxon>Brachionus</taxon>
    </lineage>
</organism>
<dbReference type="Proteomes" id="UP000276133">
    <property type="component" value="Unassembled WGS sequence"/>
</dbReference>
<keyword evidence="2" id="KW-1185">Reference proteome</keyword>
<reference evidence="1 2" key="1">
    <citation type="journal article" date="2018" name="Sci. Rep.">
        <title>Genomic signatures of local adaptation to the degree of environmental predictability in rotifers.</title>
        <authorList>
            <person name="Franch-Gras L."/>
            <person name="Hahn C."/>
            <person name="Garcia-Roger E.M."/>
            <person name="Carmona M.J."/>
            <person name="Serra M."/>
            <person name="Gomez A."/>
        </authorList>
    </citation>
    <scope>NUCLEOTIDE SEQUENCE [LARGE SCALE GENOMIC DNA]</scope>
    <source>
        <strain evidence="1">HYR1</strain>
    </source>
</reference>
<name>A0A3M7PZE9_BRAPC</name>
<comment type="caution">
    <text evidence="1">The sequence shown here is derived from an EMBL/GenBank/DDBJ whole genome shotgun (WGS) entry which is preliminary data.</text>
</comment>
<proteinExistence type="predicted"/>
<gene>
    <name evidence="1" type="ORF">BpHYR1_015632</name>
</gene>
<dbReference type="EMBL" id="REGN01008155">
    <property type="protein sequence ID" value="RNA04324.1"/>
    <property type="molecule type" value="Genomic_DNA"/>
</dbReference>
<accession>A0A3M7PZE9</accession>
<evidence type="ECO:0000313" key="1">
    <source>
        <dbReference type="EMBL" id="RNA04324.1"/>
    </source>
</evidence>
<dbReference type="AlphaFoldDB" id="A0A3M7PZE9"/>
<evidence type="ECO:0000313" key="2">
    <source>
        <dbReference type="Proteomes" id="UP000276133"/>
    </source>
</evidence>
<protein>
    <submittedName>
        <fullName evidence="1">Uncharacterized protein</fullName>
    </submittedName>
</protein>